<protein>
    <submittedName>
        <fullName evidence="1">Glycyl-tRNA synthetase</fullName>
    </submittedName>
</protein>
<gene>
    <name evidence="1" type="ORF">RA11412_1203</name>
</gene>
<accession>A0A2Z5QYH1</accession>
<reference evidence="1 2" key="1">
    <citation type="submission" date="2016-10" db="EMBL/GenBank/DDBJ databases">
        <title>Genome sequence of Rothia aeria strain JCM11412.</title>
        <authorList>
            <person name="Nambu T."/>
        </authorList>
    </citation>
    <scope>NUCLEOTIDE SEQUENCE [LARGE SCALE GENOMIC DNA]</scope>
    <source>
        <strain evidence="1 2">JCM 11412</strain>
    </source>
</reference>
<dbReference type="SUPFAM" id="SSF55681">
    <property type="entry name" value="Class II aaRS and biotin synthetases"/>
    <property type="match status" value="1"/>
</dbReference>
<dbReference type="AlphaFoldDB" id="A0A2Z5QYH1"/>
<sequence>MAEKSTLDNVIALAKRRGFVFQAGEIYGGSRSAWDYGPLAWN</sequence>
<evidence type="ECO:0000313" key="1">
    <source>
        <dbReference type="EMBL" id="BAV87502.1"/>
    </source>
</evidence>
<name>A0A2Z5QYH1_9MICC</name>
<dbReference type="Proteomes" id="UP000250241">
    <property type="component" value="Chromosome"/>
</dbReference>
<keyword evidence="2" id="KW-1185">Reference proteome</keyword>
<keyword evidence="1" id="KW-0436">Ligase</keyword>
<dbReference type="EMBL" id="AP017895">
    <property type="protein sequence ID" value="BAV87502.1"/>
    <property type="molecule type" value="Genomic_DNA"/>
</dbReference>
<dbReference type="GO" id="GO:0004812">
    <property type="term" value="F:aminoacyl-tRNA ligase activity"/>
    <property type="evidence" value="ECO:0007669"/>
    <property type="project" value="UniProtKB-KW"/>
</dbReference>
<keyword evidence="1" id="KW-0030">Aminoacyl-tRNA synthetase</keyword>
<organism evidence="1 2">
    <name type="scientific">Rothia aeria</name>
    <dbReference type="NCBI Taxonomy" id="172042"/>
    <lineage>
        <taxon>Bacteria</taxon>
        <taxon>Bacillati</taxon>
        <taxon>Actinomycetota</taxon>
        <taxon>Actinomycetes</taxon>
        <taxon>Micrococcales</taxon>
        <taxon>Micrococcaceae</taxon>
        <taxon>Rothia</taxon>
    </lineage>
</organism>
<dbReference type="InterPro" id="IPR045864">
    <property type="entry name" value="aa-tRNA-synth_II/BPL/LPL"/>
</dbReference>
<dbReference type="KEGG" id="raj:RA11412_1203"/>
<evidence type="ECO:0000313" key="2">
    <source>
        <dbReference type="Proteomes" id="UP000250241"/>
    </source>
</evidence>
<proteinExistence type="predicted"/>
<dbReference type="Gene3D" id="3.30.930.10">
    <property type="entry name" value="Bira Bifunctional Protein, Domain 2"/>
    <property type="match status" value="1"/>
</dbReference>